<protein>
    <recommendedName>
        <fullName evidence="7">Histidinol-phosphate aminotransferase</fullName>
        <ecNumber evidence="7">2.6.1.9</ecNumber>
    </recommendedName>
    <alternativeName>
        <fullName evidence="7">Imidazole acetol-phosphate transaminase</fullName>
    </alternativeName>
</protein>
<dbReference type="OrthoDB" id="9929at2157"/>
<dbReference type="EMBL" id="LN999010">
    <property type="protein sequence ID" value="CUX78778.1"/>
    <property type="molecule type" value="Genomic_DNA"/>
</dbReference>
<name>A0A161K9T5_9EURY</name>
<evidence type="ECO:0000256" key="2">
    <source>
        <dbReference type="ARBA" id="ARBA00022576"/>
    </source>
</evidence>
<dbReference type="GO" id="GO:0000105">
    <property type="term" value="P:L-histidine biosynthetic process"/>
    <property type="evidence" value="ECO:0007669"/>
    <property type="project" value="UniProtKB-UniRule"/>
</dbReference>
<comment type="cofactor">
    <cofactor evidence="1 7">
        <name>pyridoxal 5'-phosphate</name>
        <dbReference type="ChEBI" id="CHEBI:597326"/>
    </cofactor>
</comment>
<keyword evidence="2 7" id="KW-0032">Aminotransferase</keyword>
<evidence type="ECO:0000256" key="4">
    <source>
        <dbReference type="ARBA" id="ARBA00022679"/>
    </source>
</evidence>
<evidence type="ECO:0000256" key="3">
    <source>
        <dbReference type="ARBA" id="ARBA00022605"/>
    </source>
</evidence>
<dbReference type="PROSITE" id="PS00599">
    <property type="entry name" value="AA_TRANSFER_CLASS_2"/>
    <property type="match status" value="1"/>
</dbReference>
<dbReference type="InterPro" id="IPR015421">
    <property type="entry name" value="PyrdxlP-dep_Trfase_major"/>
</dbReference>
<comment type="similarity">
    <text evidence="7">Belongs to the class-II pyridoxal-phosphate-dependent aminotransferase family. Histidinol-phosphate aminotransferase subfamily.</text>
</comment>
<keyword evidence="12" id="KW-1185">Reference proteome</keyword>
<keyword evidence="6 7" id="KW-0368">Histidine biosynthesis</keyword>
<feature type="domain" description="Aminotransferase class I/classII large" evidence="8">
    <location>
        <begin position="21"/>
        <end position="329"/>
    </location>
</feature>
<keyword evidence="4 7" id="KW-0808">Transferase</keyword>
<dbReference type="UniPathway" id="UPA00031">
    <property type="reaction ID" value="UER00012"/>
</dbReference>
<dbReference type="InterPro" id="IPR015422">
    <property type="entry name" value="PyrdxlP-dep_Trfase_small"/>
</dbReference>
<dbReference type="CDD" id="cd00609">
    <property type="entry name" value="AAT_like"/>
    <property type="match status" value="1"/>
</dbReference>
<dbReference type="Pfam" id="PF00155">
    <property type="entry name" value="Aminotran_1_2"/>
    <property type="match status" value="1"/>
</dbReference>
<evidence type="ECO:0000313" key="11">
    <source>
        <dbReference type="Proteomes" id="UP000093069"/>
    </source>
</evidence>
<reference evidence="11" key="1">
    <citation type="submission" date="2016-01" db="EMBL/GenBank/DDBJ databases">
        <authorList>
            <person name="Vorgias C.E."/>
        </authorList>
    </citation>
    <scope>NUCLEOTIDE SEQUENCE [LARGE SCALE GENOMIC DNA]</scope>
</reference>
<reference evidence="9 12" key="3">
    <citation type="submission" date="2016-04" db="EMBL/GenBank/DDBJ databases">
        <title>Complete genome sequence of Thermococcus chitonophagus type strain GC74.</title>
        <authorList>
            <person name="Oger P.M."/>
        </authorList>
    </citation>
    <scope>NUCLEOTIDE SEQUENCE [LARGE SCALE GENOMIC DNA]</scope>
    <source>
        <strain evidence="9 12">GC74</strain>
    </source>
</reference>
<dbReference type="EMBL" id="CP015193">
    <property type="protein sequence ID" value="ASJ16243.1"/>
    <property type="molecule type" value="Genomic_DNA"/>
</dbReference>
<evidence type="ECO:0000256" key="5">
    <source>
        <dbReference type="ARBA" id="ARBA00022898"/>
    </source>
</evidence>
<dbReference type="HAMAP" id="MF_01023">
    <property type="entry name" value="HisC_aminotrans_2"/>
    <property type="match status" value="1"/>
</dbReference>
<dbReference type="RefSeq" id="WP_068579080.1">
    <property type="nucleotide sequence ID" value="NZ_CP015193.1"/>
</dbReference>
<keyword evidence="5 7" id="KW-0663">Pyridoxal phosphate</keyword>
<gene>
    <name evidence="7" type="primary">hisC</name>
    <name evidence="9" type="ORF">A3L04_03690</name>
    <name evidence="10" type="ORF">CHITON_1999</name>
</gene>
<evidence type="ECO:0000256" key="6">
    <source>
        <dbReference type="ARBA" id="ARBA00023102"/>
    </source>
</evidence>
<dbReference type="GeneID" id="33321648"/>
<evidence type="ECO:0000256" key="1">
    <source>
        <dbReference type="ARBA" id="ARBA00001933"/>
    </source>
</evidence>
<dbReference type="Proteomes" id="UP000093069">
    <property type="component" value="Chromosome I"/>
</dbReference>
<dbReference type="InterPro" id="IPR005861">
    <property type="entry name" value="HisP_aminotrans"/>
</dbReference>
<accession>A0A161K9T5</accession>
<dbReference type="STRING" id="54262.CHITON_1999"/>
<dbReference type="GO" id="GO:0004400">
    <property type="term" value="F:histidinol-phosphate transaminase activity"/>
    <property type="evidence" value="ECO:0007669"/>
    <property type="project" value="UniProtKB-UniRule"/>
</dbReference>
<dbReference type="PANTHER" id="PTHR42885:SF2">
    <property type="entry name" value="HISTIDINOL-PHOSPHATE AMINOTRANSFERASE"/>
    <property type="match status" value="1"/>
</dbReference>
<evidence type="ECO:0000313" key="9">
    <source>
        <dbReference type="EMBL" id="ASJ16243.1"/>
    </source>
</evidence>
<dbReference type="InterPro" id="IPR004839">
    <property type="entry name" value="Aminotransferase_I/II_large"/>
</dbReference>
<dbReference type="PANTHER" id="PTHR42885">
    <property type="entry name" value="HISTIDINOL-PHOSPHATE AMINOTRANSFERASE-RELATED"/>
    <property type="match status" value="1"/>
</dbReference>
<reference evidence="10" key="2">
    <citation type="submission" date="2016-01" db="EMBL/GenBank/DDBJ databases">
        <authorList>
            <person name="McClelland M."/>
            <person name="Jain A."/>
            <person name="Saraogi P."/>
            <person name="Mendelson R."/>
            <person name="Westerman R."/>
            <person name="SanMiguel P."/>
            <person name="Csonka L."/>
        </authorList>
    </citation>
    <scope>NUCLEOTIDE SEQUENCE</scope>
    <source>
        <strain evidence="10">1</strain>
    </source>
</reference>
<dbReference type="EC" id="2.6.1.9" evidence="7"/>
<dbReference type="Gene3D" id="3.90.1150.10">
    <property type="entry name" value="Aspartate Aminotransferase, domain 1"/>
    <property type="match status" value="1"/>
</dbReference>
<keyword evidence="3 7" id="KW-0028">Amino-acid biosynthesis</keyword>
<evidence type="ECO:0000259" key="8">
    <source>
        <dbReference type="Pfam" id="PF00155"/>
    </source>
</evidence>
<sequence length="336" mass="38624">MKIRKEVLEFRPYRVLEGNYKIWLDKNENPFDLPLWLKEEIFWKLRGLHFNRYPHITSMPLREALAEFLGLDSSNIAVGNGSDELINYLVRMFEGKYIVTTPPTFGMYSFYSKLYGIPIVEVPLDENFRIRGDEIAEKAKDALAVFIASPNNPTGNLQPEEEILKVLETGAPVVLDEAYVEFAGKSMLDYVGDYPNLIILRTFSKAFGLASIRAGYMIADSSVVDALYRIKSPFSVSSVTMAIAQTLLEHYEVVEERVKFIMKERERMYEELMPYAYPSDANFLLVKLDAYNYLLDRGIVVRKLSGRLQGHIRITVGKREENDEVIKALKEFAKEL</sequence>
<dbReference type="InterPro" id="IPR015424">
    <property type="entry name" value="PyrdxlP-dep_Trfase"/>
</dbReference>
<dbReference type="SUPFAM" id="SSF53383">
    <property type="entry name" value="PLP-dependent transferases"/>
    <property type="match status" value="1"/>
</dbReference>
<feature type="modified residue" description="N6-(pyridoxal phosphate)lysine" evidence="7">
    <location>
        <position position="205"/>
    </location>
</feature>
<dbReference type="Proteomes" id="UP000250189">
    <property type="component" value="Chromosome"/>
</dbReference>
<dbReference type="Gene3D" id="3.40.640.10">
    <property type="entry name" value="Type I PLP-dependent aspartate aminotransferase-like (Major domain)"/>
    <property type="match status" value="1"/>
</dbReference>
<dbReference type="NCBIfam" id="TIGR01141">
    <property type="entry name" value="hisC"/>
    <property type="match status" value="1"/>
</dbReference>
<comment type="pathway">
    <text evidence="7">Amino-acid biosynthesis; L-histidine biosynthesis; L-histidine from 5-phospho-alpha-D-ribose 1-diphosphate: step 7/9.</text>
</comment>
<dbReference type="GO" id="GO:0030170">
    <property type="term" value="F:pyridoxal phosphate binding"/>
    <property type="evidence" value="ECO:0007669"/>
    <property type="project" value="InterPro"/>
</dbReference>
<dbReference type="AlphaFoldDB" id="A0A161K9T5"/>
<organism evidence="10 11">
    <name type="scientific">Thermococcus chitonophagus</name>
    <dbReference type="NCBI Taxonomy" id="54262"/>
    <lineage>
        <taxon>Archaea</taxon>
        <taxon>Methanobacteriati</taxon>
        <taxon>Methanobacteriota</taxon>
        <taxon>Thermococci</taxon>
        <taxon>Thermococcales</taxon>
        <taxon>Thermococcaceae</taxon>
        <taxon>Thermococcus</taxon>
    </lineage>
</organism>
<evidence type="ECO:0000313" key="10">
    <source>
        <dbReference type="EMBL" id="CUX78778.1"/>
    </source>
</evidence>
<dbReference type="KEGG" id="tch:CHITON_1999"/>
<dbReference type="InterPro" id="IPR001917">
    <property type="entry name" value="Aminotrans_II_pyridoxalP_BS"/>
</dbReference>
<comment type="catalytic activity">
    <reaction evidence="7">
        <text>L-histidinol phosphate + 2-oxoglutarate = 3-(imidazol-4-yl)-2-oxopropyl phosphate + L-glutamate</text>
        <dbReference type="Rhea" id="RHEA:23744"/>
        <dbReference type="ChEBI" id="CHEBI:16810"/>
        <dbReference type="ChEBI" id="CHEBI:29985"/>
        <dbReference type="ChEBI" id="CHEBI:57766"/>
        <dbReference type="ChEBI" id="CHEBI:57980"/>
        <dbReference type="EC" id="2.6.1.9"/>
    </reaction>
</comment>
<proteinExistence type="inferred from homology"/>
<evidence type="ECO:0000256" key="7">
    <source>
        <dbReference type="HAMAP-Rule" id="MF_01023"/>
    </source>
</evidence>
<evidence type="ECO:0000313" key="12">
    <source>
        <dbReference type="Proteomes" id="UP000250189"/>
    </source>
</evidence>